<keyword evidence="2" id="KW-0496">Mitochondrion</keyword>
<keyword evidence="1" id="KW-0472">Membrane</keyword>
<dbReference type="AlphaFoldDB" id="A0A1Y0B146"/>
<accession>A0A1Y0B146</accession>
<keyword evidence="1" id="KW-1133">Transmembrane helix</keyword>
<gene>
    <name evidence="2" type="ORF">AEK19_MT0872</name>
</gene>
<proteinExistence type="predicted"/>
<name>A0A1Y0B146_9LAMI</name>
<evidence type="ECO:0000256" key="1">
    <source>
        <dbReference type="SAM" id="Phobius"/>
    </source>
</evidence>
<organism evidence="2">
    <name type="scientific">Utricularia reniformis</name>
    <dbReference type="NCBI Taxonomy" id="192314"/>
    <lineage>
        <taxon>Eukaryota</taxon>
        <taxon>Viridiplantae</taxon>
        <taxon>Streptophyta</taxon>
        <taxon>Embryophyta</taxon>
        <taxon>Tracheophyta</taxon>
        <taxon>Spermatophyta</taxon>
        <taxon>Magnoliopsida</taxon>
        <taxon>eudicotyledons</taxon>
        <taxon>Gunneridae</taxon>
        <taxon>Pentapetalae</taxon>
        <taxon>asterids</taxon>
        <taxon>lamiids</taxon>
        <taxon>Lamiales</taxon>
        <taxon>Lentibulariaceae</taxon>
        <taxon>Utricularia</taxon>
    </lineage>
</organism>
<geneLocation type="mitochondrion" evidence="2"/>
<protein>
    <submittedName>
        <fullName evidence="2">Uncharacterized protein</fullName>
    </submittedName>
</protein>
<feature type="transmembrane region" description="Helical" evidence="1">
    <location>
        <begin position="12"/>
        <end position="33"/>
    </location>
</feature>
<sequence>MGVRRPTRRTRSGVVVLVFMLAYISRLSLTPYVSERQMYVLSDTLD</sequence>
<keyword evidence="1" id="KW-0812">Transmembrane</keyword>
<evidence type="ECO:0000313" key="2">
    <source>
        <dbReference type="EMBL" id="ART31104.1"/>
    </source>
</evidence>
<dbReference type="EMBL" id="KY774314">
    <property type="protein sequence ID" value="ART31104.1"/>
    <property type="molecule type" value="Genomic_DNA"/>
</dbReference>
<reference evidence="2" key="1">
    <citation type="submission" date="2017-03" db="EMBL/GenBank/DDBJ databases">
        <title>The mitochondrial genome of the carnivorous plant Utricularia reniformis (Lentibulariaceae): structure, comparative analysis and evolutionary landmarks.</title>
        <authorList>
            <person name="Silva S.R."/>
            <person name="Alvarenga D.O."/>
            <person name="Michael T.P."/>
            <person name="Miranda V.F.O."/>
            <person name="Varani A.M."/>
        </authorList>
    </citation>
    <scope>NUCLEOTIDE SEQUENCE</scope>
</reference>